<dbReference type="InterPro" id="IPR034746">
    <property type="entry name" value="POTRA"/>
</dbReference>
<gene>
    <name evidence="11" type="ORF">Abiwalacus_07670</name>
</gene>
<keyword evidence="4 9" id="KW-0812">Transmembrane</keyword>
<dbReference type="Proteomes" id="UP001062263">
    <property type="component" value="Chromosome"/>
</dbReference>
<accession>A0ABN6QHK4</accession>
<keyword evidence="5 9" id="KW-1133">Transmembrane helix</keyword>
<evidence type="ECO:0000256" key="6">
    <source>
        <dbReference type="ARBA" id="ARBA00023136"/>
    </source>
</evidence>
<evidence type="ECO:0000256" key="5">
    <source>
        <dbReference type="ARBA" id="ARBA00022989"/>
    </source>
</evidence>
<keyword evidence="2" id="KW-1003">Cell membrane</keyword>
<keyword evidence="7" id="KW-0131">Cell cycle</keyword>
<keyword evidence="12" id="KW-1185">Reference proteome</keyword>
<proteinExistence type="predicted"/>
<reference evidence="11" key="1">
    <citation type="submission" date="2022-06" db="EMBL/GenBank/DDBJ databases">
        <title>Akkermansia biwalacus sp. nov., an anaerobic mucin-degrading bacterium isolated from human intestine.</title>
        <authorList>
            <person name="Kobayashi Y."/>
            <person name="Inoue S."/>
            <person name="Kawahara T."/>
            <person name="Kohda N."/>
        </authorList>
    </citation>
    <scope>NUCLEOTIDE SEQUENCE</scope>
    <source>
        <strain evidence="11">WON2089</strain>
    </source>
</reference>
<evidence type="ECO:0000256" key="4">
    <source>
        <dbReference type="ARBA" id="ARBA00022692"/>
    </source>
</evidence>
<evidence type="ECO:0000256" key="2">
    <source>
        <dbReference type="ARBA" id="ARBA00022475"/>
    </source>
</evidence>
<evidence type="ECO:0000313" key="11">
    <source>
        <dbReference type="EMBL" id="BDL43193.1"/>
    </source>
</evidence>
<evidence type="ECO:0000256" key="1">
    <source>
        <dbReference type="ARBA" id="ARBA00004370"/>
    </source>
</evidence>
<protein>
    <recommendedName>
        <fullName evidence="10">POTRA domain-containing protein</fullName>
    </recommendedName>
</protein>
<evidence type="ECO:0000256" key="7">
    <source>
        <dbReference type="ARBA" id="ARBA00023306"/>
    </source>
</evidence>
<evidence type="ECO:0000313" key="12">
    <source>
        <dbReference type="Proteomes" id="UP001062263"/>
    </source>
</evidence>
<keyword evidence="3" id="KW-0132">Cell division</keyword>
<evidence type="ECO:0000259" key="10">
    <source>
        <dbReference type="PROSITE" id="PS51779"/>
    </source>
</evidence>
<dbReference type="EMBL" id="AP025943">
    <property type="protein sequence ID" value="BDL43193.1"/>
    <property type="molecule type" value="Genomic_DNA"/>
</dbReference>
<sequence length="299" mass="33699">MLLLEREARKEAIERKGKNYRFWLFRRKLYHIVVVYALIIGLIGAIVFLWTNYILKYDWLSIDTVTLNSNGIFNAEQAFAVMGVGPQDNIFSIDASVLEQRLQKCPAIRRADVKYQVSSNPTLIVDIDARIPAAWIDCPELGIHPGDAKYGVLADKDGVMFPCMETVHMPYIQGKHLPSVSLRPPSSGQLSYGVSTRDLEAPMQLIELLSGAVSEFLPGIVSISTPNDWSFCVRFSNDCQATFSHYGLERQVDKLEQALEHARQTHRKINAINLIPEHNVPVLFDGAYEDIPLAEPIEE</sequence>
<evidence type="ECO:0000256" key="3">
    <source>
        <dbReference type="ARBA" id="ARBA00022618"/>
    </source>
</evidence>
<dbReference type="PROSITE" id="PS51779">
    <property type="entry name" value="POTRA"/>
    <property type="match status" value="1"/>
</dbReference>
<evidence type="ECO:0000256" key="9">
    <source>
        <dbReference type="SAM" id="Phobius"/>
    </source>
</evidence>
<dbReference type="Pfam" id="PF08478">
    <property type="entry name" value="POTRA_1"/>
    <property type="match status" value="1"/>
</dbReference>
<comment type="subcellular location">
    <subcellularLocation>
        <location evidence="1">Membrane</location>
    </subcellularLocation>
</comment>
<keyword evidence="6 9" id="KW-0472">Membrane</keyword>
<organism evidence="11 12">
    <name type="scientific">Akkermansia biwaensis</name>
    <dbReference type="NCBI Taxonomy" id="2946555"/>
    <lineage>
        <taxon>Bacteria</taxon>
        <taxon>Pseudomonadati</taxon>
        <taxon>Verrucomicrobiota</taxon>
        <taxon>Verrucomicrobiia</taxon>
        <taxon>Verrucomicrobiales</taxon>
        <taxon>Akkermansiaceae</taxon>
        <taxon>Akkermansia</taxon>
    </lineage>
</organism>
<feature type="transmembrane region" description="Helical" evidence="9">
    <location>
        <begin position="29"/>
        <end position="50"/>
    </location>
</feature>
<name>A0ABN6QHK4_9BACT</name>
<keyword evidence="8" id="KW-0175">Coiled coil</keyword>
<dbReference type="InterPro" id="IPR013685">
    <property type="entry name" value="POTRA_FtsQ_type"/>
</dbReference>
<feature type="coiled-coil region" evidence="8">
    <location>
        <begin position="245"/>
        <end position="272"/>
    </location>
</feature>
<evidence type="ECO:0000256" key="8">
    <source>
        <dbReference type="SAM" id="Coils"/>
    </source>
</evidence>
<feature type="domain" description="POTRA" evidence="10">
    <location>
        <begin position="60"/>
        <end position="130"/>
    </location>
</feature>